<dbReference type="InterPro" id="IPR038607">
    <property type="entry name" value="PhoD-like_sf"/>
</dbReference>
<evidence type="ECO:0000313" key="5">
    <source>
        <dbReference type="Proteomes" id="UP001175228"/>
    </source>
</evidence>
<organism evidence="4 5">
    <name type="scientific">Armillaria luteobubalina</name>
    <dbReference type="NCBI Taxonomy" id="153913"/>
    <lineage>
        <taxon>Eukaryota</taxon>
        <taxon>Fungi</taxon>
        <taxon>Dikarya</taxon>
        <taxon>Basidiomycota</taxon>
        <taxon>Agaricomycotina</taxon>
        <taxon>Agaricomycetes</taxon>
        <taxon>Agaricomycetidae</taxon>
        <taxon>Agaricales</taxon>
        <taxon>Marasmiineae</taxon>
        <taxon>Physalacriaceae</taxon>
        <taxon>Armillaria</taxon>
    </lineage>
</organism>
<sequence>MASRIKGSHCNQAAATGRGINMLSIFILNLFLCLGATATHLLERNLAYKSPFLDVPQLGHDIDNLHKRQVQHVRRQIQDAGKFEDEHYVTFYGGDFSNSPFIWSGGLNFTHAVASGDPFDTSVLLWTRAVPLPSGGSSELPDQSVPICLSYQVFGSGDLSGSPVDSGEAFTSYDVDWTVKVEATGLQPDTKYFYRFFDCTDPKNTSPIGTTRTLPNSDTPADRVNGGNPFTLAVFSCSQYQAGWFNAYGYAAEIVKPDIFIHLGDYIYESLGNGASIGRQTLGRELATIFDYRQRLAQYRTDESLRSAHLSGPWIAVWVRVDDHEVADNAWKAGTADSNDTSIGCSFSQSGACFTDRKLSAVRAYHEWMPIRQVVSDDKLRIWRNFQIGKLMDLTMLDTRQYDRDLTDVYYNTECTSSTPYPPTKIGALWERSKRNVRLLLLNITPAVVYSFGGVGFFQTLSESQARGAIWRIVGQQIVFSQLNSNGTFDLDAWDGYRANRRRVLDHLYEDKISNTIVLAGDSHANWVSDLAYPNDTTNYNPISGEGAIGVEFAGTAVTSSSPFGPISQPATVPISQGLVANNPDLQWSEGFYRGFFSLKVDPRQINATYYAMNDITSANLNGFASAEFLVKAGDNKLSRPVAGGTVLAGALKTNGTT</sequence>
<dbReference type="Pfam" id="PF09423">
    <property type="entry name" value="PhoD"/>
    <property type="match status" value="1"/>
</dbReference>
<name>A0AA39QJV6_9AGAR</name>
<dbReference type="Gene3D" id="2.60.40.380">
    <property type="entry name" value="Purple acid phosphatase-like, N-terminal"/>
    <property type="match status" value="1"/>
</dbReference>
<dbReference type="InterPro" id="IPR029052">
    <property type="entry name" value="Metallo-depent_PP-like"/>
</dbReference>
<dbReference type="PANTHER" id="PTHR43606">
    <property type="entry name" value="PHOSPHATASE, PUTATIVE (AFU_ORTHOLOGUE AFUA_6G08710)-RELATED"/>
    <property type="match status" value="1"/>
</dbReference>
<comment type="caution">
    <text evidence="4">The sequence shown here is derived from an EMBL/GenBank/DDBJ whole genome shotgun (WGS) entry which is preliminary data.</text>
</comment>
<gene>
    <name evidence="4" type="ORF">EDD18DRAFT_1346067</name>
</gene>
<dbReference type="SUPFAM" id="SSF56300">
    <property type="entry name" value="Metallo-dependent phosphatases"/>
    <property type="match status" value="1"/>
</dbReference>
<dbReference type="InterPro" id="IPR032093">
    <property type="entry name" value="PhoD_N"/>
</dbReference>
<proteinExistence type="predicted"/>
<keyword evidence="1" id="KW-0472">Membrane</keyword>
<reference evidence="4" key="1">
    <citation type="submission" date="2023-06" db="EMBL/GenBank/DDBJ databases">
        <authorList>
            <consortium name="Lawrence Berkeley National Laboratory"/>
            <person name="Ahrendt S."/>
            <person name="Sahu N."/>
            <person name="Indic B."/>
            <person name="Wong-Bajracharya J."/>
            <person name="Merenyi Z."/>
            <person name="Ke H.-M."/>
            <person name="Monk M."/>
            <person name="Kocsube S."/>
            <person name="Drula E."/>
            <person name="Lipzen A."/>
            <person name="Balint B."/>
            <person name="Henrissat B."/>
            <person name="Andreopoulos B."/>
            <person name="Martin F.M."/>
            <person name="Harder C.B."/>
            <person name="Rigling D."/>
            <person name="Ford K.L."/>
            <person name="Foster G.D."/>
            <person name="Pangilinan J."/>
            <person name="Papanicolaou A."/>
            <person name="Barry K."/>
            <person name="LaButti K."/>
            <person name="Viragh M."/>
            <person name="Koriabine M."/>
            <person name="Yan M."/>
            <person name="Riley R."/>
            <person name="Champramary S."/>
            <person name="Plett K.L."/>
            <person name="Tsai I.J."/>
            <person name="Slot J."/>
            <person name="Sipos G."/>
            <person name="Plett J."/>
            <person name="Nagy L.G."/>
            <person name="Grigoriev I.V."/>
        </authorList>
    </citation>
    <scope>NUCLEOTIDE SEQUENCE</scope>
    <source>
        <strain evidence="4">HWK02</strain>
    </source>
</reference>
<dbReference type="InterPro" id="IPR052900">
    <property type="entry name" value="Phospholipid_Metab_Enz"/>
</dbReference>
<keyword evidence="5" id="KW-1185">Reference proteome</keyword>
<evidence type="ECO:0000259" key="3">
    <source>
        <dbReference type="Pfam" id="PF16655"/>
    </source>
</evidence>
<protein>
    <submittedName>
        <fullName evidence="4">PhoD-like phosphatase-domain-containing protein</fullName>
    </submittedName>
</protein>
<keyword evidence="1" id="KW-0812">Transmembrane</keyword>
<accession>A0AA39QJV6</accession>
<feature type="domain" description="PhoD-like phosphatase metallophosphatase" evidence="2">
    <location>
        <begin position="232"/>
        <end position="609"/>
    </location>
</feature>
<keyword evidence="1" id="KW-1133">Transmembrane helix</keyword>
<dbReference type="Pfam" id="PF16655">
    <property type="entry name" value="PhoD_N"/>
    <property type="match status" value="1"/>
</dbReference>
<dbReference type="Gene3D" id="3.60.21.70">
    <property type="entry name" value="PhoD-like phosphatase"/>
    <property type="match status" value="1"/>
</dbReference>
<evidence type="ECO:0000259" key="2">
    <source>
        <dbReference type="Pfam" id="PF09423"/>
    </source>
</evidence>
<dbReference type="PANTHER" id="PTHR43606:SF7">
    <property type="entry name" value="PHOSPHATASE, PUTATIVE (AFU_ORTHOLOGUE AFUA_6G08710)-RELATED"/>
    <property type="match status" value="1"/>
</dbReference>
<evidence type="ECO:0000256" key="1">
    <source>
        <dbReference type="SAM" id="Phobius"/>
    </source>
</evidence>
<feature type="domain" description="Phospholipase D N-terminal" evidence="3">
    <location>
        <begin position="111"/>
        <end position="213"/>
    </location>
</feature>
<dbReference type="CDD" id="cd07389">
    <property type="entry name" value="MPP_PhoD"/>
    <property type="match status" value="1"/>
</dbReference>
<feature type="transmembrane region" description="Helical" evidence="1">
    <location>
        <begin position="20"/>
        <end position="42"/>
    </location>
</feature>
<dbReference type="EMBL" id="JAUEPU010000004">
    <property type="protein sequence ID" value="KAK0503181.1"/>
    <property type="molecule type" value="Genomic_DNA"/>
</dbReference>
<dbReference type="AlphaFoldDB" id="A0AA39QJV6"/>
<dbReference type="Proteomes" id="UP001175228">
    <property type="component" value="Unassembled WGS sequence"/>
</dbReference>
<evidence type="ECO:0000313" key="4">
    <source>
        <dbReference type="EMBL" id="KAK0503181.1"/>
    </source>
</evidence>
<dbReference type="InterPro" id="IPR018946">
    <property type="entry name" value="PhoD-like_MPP"/>
</dbReference>